<evidence type="ECO:0000256" key="18">
    <source>
        <dbReference type="RuleBase" id="RU363034"/>
    </source>
</evidence>
<evidence type="ECO:0000256" key="3">
    <source>
        <dbReference type="ARBA" id="ARBA00022525"/>
    </source>
</evidence>
<dbReference type="InterPro" id="IPR033116">
    <property type="entry name" value="TRYPSIN_SER"/>
</dbReference>
<reference evidence="21 22" key="1">
    <citation type="submission" date="2024-05" db="EMBL/GenBank/DDBJ databases">
        <title>Culex pipiens pipiens assembly and annotation.</title>
        <authorList>
            <person name="Alout H."/>
            <person name="Durand T."/>
        </authorList>
    </citation>
    <scope>NUCLEOTIDE SEQUENCE [LARGE SCALE GENOMIC DNA]</scope>
    <source>
        <strain evidence="21">HA-2024</strain>
        <tissue evidence="21">Whole body</tissue>
    </source>
</reference>
<keyword evidence="10 18" id="KW-0720">Serine protease</keyword>
<dbReference type="InterPro" id="IPR001254">
    <property type="entry name" value="Trypsin_dom"/>
</dbReference>
<evidence type="ECO:0000256" key="17">
    <source>
        <dbReference type="ARBA" id="ARBA00024195"/>
    </source>
</evidence>
<dbReference type="GO" id="GO:0008236">
    <property type="term" value="F:serine-type peptidase activity"/>
    <property type="evidence" value="ECO:0007669"/>
    <property type="project" value="UniProtKB-KW"/>
</dbReference>
<dbReference type="GO" id="GO:0007586">
    <property type="term" value="P:digestion"/>
    <property type="evidence" value="ECO:0007669"/>
    <property type="project" value="UniProtKB-KW"/>
</dbReference>
<dbReference type="InterPro" id="IPR004117">
    <property type="entry name" value="7tm6_olfct_rcpt"/>
</dbReference>
<dbReference type="GO" id="GO:0007165">
    <property type="term" value="P:signal transduction"/>
    <property type="evidence" value="ECO:0007669"/>
    <property type="project" value="UniProtKB-KW"/>
</dbReference>
<evidence type="ECO:0000256" key="6">
    <source>
        <dbReference type="ARBA" id="ARBA00022692"/>
    </source>
</evidence>
<feature type="transmembrane region" description="Helical" evidence="19">
    <location>
        <begin position="36"/>
        <end position="55"/>
    </location>
</feature>
<comment type="similarity">
    <text evidence="17">Belongs to the peptidase S1 family. CLIP subfamily.</text>
</comment>
<dbReference type="PANTHER" id="PTHR24276">
    <property type="entry name" value="POLYSERASE-RELATED"/>
    <property type="match status" value="1"/>
</dbReference>
<dbReference type="GO" id="GO:0005576">
    <property type="term" value="C:extracellular region"/>
    <property type="evidence" value="ECO:0007669"/>
    <property type="project" value="UniProtKB-SubCell"/>
</dbReference>
<dbReference type="GO" id="GO:0007608">
    <property type="term" value="P:sensory perception of smell"/>
    <property type="evidence" value="ECO:0007669"/>
    <property type="project" value="UniProtKB-KW"/>
</dbReference>
<dbReference type="Pfam" id="PF00089">
    <property type="entry name" value="Trypsin"/>
    <property type="match status" value="1"/>
</dbReference>
<dbReference type="InterPro" id="IPR001314">
    <property type="entry name" value="Peptidase_S1A"/>
</dbReference>
<comment type="caution">
    <text evidence="21">The sequence shown here is derived from an EMBL/GenBank/DDBJ whole genome shotgun (WGS) entry which is preliminary data.</text>
</comment>
<dbReference type="EMBL" id="JBEHCU010005590">
    <property type="protein sequence ID" value="KAL1399325.1"/>
    <property type="molecule type" value="Genomic_DNA"/>
</dbReference>
<protein>
    <recommendedName>
        <fullName evidence="20">Peptidase S1 domain-containing protein</fullName>
    </recommendedName>
</protein>
<evidence type="ECO:0000256" key="1">
    <source>
        <dbReference type="ARBA" id="ARBA00004141"/>
    </source>
</evidence>
<dbReference type="GO" id="GO:0016020">
    <property type="term" value="C:membrane"/>
    <property type="evidence" value="ECO:0007669"/>
    <property type="project" value="UniProtKB-SubCell"/>
</dbReference>
<keyword evidence="22" id="KW-1185">Reference proteome</keyword>
<keyword evidence="15" id="KW-0675">Receptor</keyword>
<dbReference type="InterPro" id="IPR043504">
    <property type="entry name" value="Peptidase_S1_PA_chymotrypsin"/>
</dbReference>
<keyword evidence="9 18" id="KW-0378">Hydrolase</keyword>
<dbReference type="FunFam" id="2.40.10.10:FF:000047">
    <property type="entry name" value="Trypsin eta"/>
    <property type="match status" value="1"/>
</dbReference>
<keyword evidence="12 19" id="KW-0472">Membrane</keyword>
<proteinExistence type="inferred from homology"/>
<keyword evidence="16" id="KW-0807">Transducer</keyword>
<feature type="transmembrane region" description="Helical" evidence="19">
    <location>
        <begin position="211"/>
        <end position="235"/>
    </location>
</feature>
<evidence type="ECO:0000256" key="16">
    <source>
        <dbReference type="ARBA" id="ARBA00023224"/>
    </source>
</evidence>
<dbReference type="SMART" id="SM00020">
    <property type="entry name" value="Tryp_SPc"/>
    <property type="match status" value="1"/>
</dbReference>
<dbReference type="PROSITE" id="PS00134">
    <property type="entry name" value="TRYPSIN_HIS"/>
    <property type="match status" value="1"/>
</dbReference>
<dbReference type="Gene3D" id="2.40.10.10">
    <property type="entry name" value="Trypsin-like serine proteases"/>
    <property type="match status" value="1"/>
</dbReference>
<evidence type="ECO:0000256" key="9">
    <source>
        <dbReference type="ARBA" id="ARBA00022801"/>
    </source>
</evidence>
<keyword evidence="5 18" id="KW-0645">Protease</keyword>
<keyword evidence="6 19" id="KW-0812">Transmembrane</keyword>
<feature type="transmembrane region" description="Helical" evidence="19">
    <location>
        <begin position="82"/>
        <end position="105"/>
    </location>
</feature>
<dbReference type="Proteomes" id="UP001562425">
    <property type="component" value="Unassembled WGS sequence"/>
</dbReference>
<dbReference type="Pfam" id="PF02949">
    <property type="entry name" value="7tm_6"/>
    <property type="match status" value="1"/>
</dbReference>
<accession>A0ABD1DHZ4</accession>
<evidence type="ECO:0000256" key="2">
    <source>
        <dbReference type="ARBA" id="ARBA00004613"/>
    </source>
</evidence>
<feature type="domain" description="Peptidase S1" evidence="20">
    <location>
        <begin position="308"/>
        <end position="539"/>
    </location>
</feature>
<keyword evidence="8" id="KW-0222">Digestion</keyword>
<dbReference type="CDD" id="cd00190">
    <property type="entry name" value="Tryp_SPc"/>
    <property type="match status" value="1"/>
</dbReference>
<dbReference type="PROSITE" id="PS00135">
    <property type="entry name" value="TRYPSIN_SER"/>
    <property type="match status" value="1"/>
</dbReference>
<evidence type="ECO:0000256" key="14">
    <source>
        <dbReference type="ARBA" id="ARBA00023157"/>
    </source>
</evidence>
<dbReference type="PANTHER" id="PTHR24276:SF98">
    <property type="entry name" value="FI18310P1-RELATED"/>
    <property type="match status" value="1"/>
</dbReference>
<keyword evidence="14" id="KW-1015">Disulfide bond</keyword>
<evidence type="ECO:0000256" key="13">
    <source>
        <dbReference type="ARBA" id="ARBA00023145"/>
    </source>
</evidence>
<dbReference type="SUPFAM" id="SSF50494">
    <property type="entry name" value="Trypsin-like serine proteases"/>
    <property type="match status" value="1"/>
</dbReference>
<evidence type="ECO:0000313" key="21">
    <source>
        <dbReference type="EMBL" id="KAL1399325.1"/>
    </source>
</evidence>
<evidence type="ECO:0000259" key="20">
    <source>
        <dbReference type="PROSITE" id="PS50240"/>
    </source>
</evidence>
<dbReference type="PROSITE" id="PS50240">
    <property type="entry name" value="TRYPSIN_DOM"/>
    <property type="match status" value="1"/>
</dbReference>
<dbReference type="PRINTS" id="PR00722">
    <property type="entry name" value="CHYMOTRYPSIN"/>
</dbReference>
<organism evidence="21 22">
    <name type="scientific">Culex pipiens pipiens</name>
    <name type="common">Northern house mosquito</name>
    <dbReference type="NCBI Taxonomy" id="38569"/>
    <lineage>
        <taxon>Eukaryota</taxon>
        <taxon>Metazoa</taxon>
        <taxon>Ecdysozoa</taxon>
        <taxon>Arthropoda</taxon>
        <taxon>Hexapoda</taxon>
        <taxon>Insecta</taxon>
        <taxon>Pterygota</taxon>
        <taxon>Neoptera</taxon>
        <taxon>Endopterygota</taxon>
        <taxon>Diptera</taxon>
        <taxon>Nematocera</taxon>
        <taxon>Culicoidea</taxon>
        <taxon>Culicidae</taxon>
        <taxon>Culicinae</taxon>
        <taxon>Culicini</taxon>
        <taxon>Culex</taxon>
        <taxon>Culex</taxon>
    </lineage>
</organism>
<evidence type="ECO:0000256" key="8">
    <source>
        <dbReference type="ARBA" id="ARBA00022757"/>
    </source>
</evidence>
<keyword evidence="11 19" id="KW-1133">Transmembrane helix</keyword>
<evidence type="ECO:0000256" key="12">
    <source>
        <dbReference type="ARBA" id="ARBA00023136"/>
    </source>
</evidence>
<dbReference type="GO" id="GO:0016485">
    <property type="term" value="P:protein processing"/>
    <property type="evidence" value="ECO:0007669"/>
    <property type="project" value="UniProtKB-ARBA"/>
</dbReference>
<evidence type="ECO:0000256" key="19">
    <source>
        <dbReference type="SAM" id="Phobius"/>
    </source>
</evidence>
<feature type="transmembrane region" description="Helical" evidence="19">
    <location>
        <begin position="126"/>
        <end position="148"/>
    </location>
</feature>
<evidence type="ECO:0000313" key="22">
    <source>
        <dbReference type="Proteomes" id="UP001562425"/>
    </source>
</evidence>
<evidence type="ECO:0000256" key="7">
    <source>
        <dbReference type="ARBA" id="ARBA00022725"/>
    </source>
</evidence>
<evidence type="ECO:0000256" key="4">
    <source>
        <dbReference type="ARBA" id="ARBA00022606"/>
    </source>
</evidence>
<keyword evidence="4" id="KW-0716">Sensory transduction</keyword>
<keyword evidence="3" id="KW-0964">Secreted</keyword>
<gene>
    <name evidence="21" type="ORF">pipiens_008300</name>
</gene>
<evidence type="ECO:0000256" key="10">
    <source>
        <dbReference type="ARBA" id="ARBA00022825"/>
    </source>
</evidence>
<evidence type="ECO:0000256" key="15">
    <source>
        <dbReference type="ARBA" id="ARBA00023170"/>
    </source>
</evidence>
<keyword evidence="7" id="KW-0552">Olfaction</keyword>
<keyword evidence="13" id="KW-0865">Zymogen</keyword>
<evidence type="ECO:0000256" key="11">
    <source>
        <dbReference type="ARBA" id="ARBA00022989"/>
    </source>
</evidence>
<evidence type="ECO:0000256" key="5">
    <source>
        <dbReference type="ARBA" id="ARBA00022670"/>
    </source>
</evidence>
<dbReference type="InterPro" id="IPR018114">
    <property type="entry name" value="TRYPSIN_HIS"/>
</dbReference>
<dbReference type="AlphaFoldDB" id="A0ABD1DHZ4"/>
<dbReference type="GO" id="GO:0004175">
    <property type="term" value="F:endopeptidase activity"/>
    <property type="evidence" value="ECO:0007669"/>
    <property type="project" value="UniProtKB-ARBA"/>
</dbReference>
<dbReference type="InterPro" id="IPR009003">
    <property type="entry name" value="Peptidase_S1_PA"/>
</dbReference>
<sequence length="539" mass="60721">MSSSGWLNGNFQLSYQLLDRIGGNIFDRRWRPNRRTFYTGAVMLLAVVEIMYLLWTDRSNVVKFLEAFQNAMVVGQAVHMKFILMIYVVTSIVIIVGPVLLWVIVDEKIFIMVYFVPGVDRNSTEGFLLTLTLHAIMLPAAICVYVSLECTFMALIIPVGAYVDAFGNEVSKLNSALNLPERNEVAIRDQLNRIVRLHQLLIEYESMVQELYSLAILVKIGLVYLGIISAIVVIFKSHDDRIAYIYLMLQFEHLTRYCMMGTVITDKNDQLLEHIADINWYQLDQDQLIGAVLILQVATAAPGDYLKIVNGTDATIEDYPFMISLRSRTGGHSCGGSILNERWVLTAAHCVDYYSTVYYQSVQVGRSDVSRDVDESVHFIEDVIVHPHYNPDNSYVNDIALIRLKTSVVFGPTIQPVRLPTLKWSEVEESNRDVTLIGWGRLESDGALPTRLQQVDYFAVPNEQCNEFHRSHIYPSHICAAVPEGGKGQCSGDSGGPLLHNGVQVGIVSWSVKPCAVAPYPGVLTKVSYYLDWINENMY</sequence>
<dbReference type="InterPro" id="IPR050430">
    <property type="entry name" value="Peptidase_S1"/>
</dbReference>
<comment type="subcellular location">
    <subcellularLocation>
        <location evidence="1">Membrane</location>
        <topology evidence="1">Multi-pass membrane protein</topology>
    </subcellularLocation>
    <subcellularLocation>
        <location evidence="2">Secreted</location>
    </subcellularLocation>
</comment>
<name>A0ABD1DHZ4_CULPP</name>